<evidence type="ECO:0000256" key="14">
    <source>
        <dbReference type="RuleBase" id="RU361141"/>
    </source>
</evidence>
<dbReference type="InterPro" id="IPR015211">
    <property type="entry name" value="Peptidase_M1_C"/>
</dbReference>
<name>A0A5M8PPP1_9LECA</name>
<evidence type="ECO:0000256" key="8">
    <source>
        <dbReference type="ARBA" id="ARBA00022833"/>
    </source>
</evidence>
<dbReference type="InterPro" id="IPR045357">
    <property type="entry name" value="Aminopeptidase_N-like_N"/>
</dbReference>
<dbReference type="InterPro" id="IPR027268">
    <property type="entry name" value="Peptidase_M4/M1_CTD_sf"/>
</dbReference>
<evidence type="ECO:0000256" key="11">
    <source>
        <dbReference type="PIRSR" id="PIRSR612777-1"/>
    </source>
</evidence>
<feature type="binding site" evidence="12">
    <location>
        <begin position="140"/>
        <end position="142"/>
    </location>
    <ligand>
        <name>a peptide</name>
        <dbReference type="ChEBI" id="CHEBI:60466"/>
    </ligand>
</feature>
<dbReference type="InterPro" id="IPR016024">
    <property type="entry name" value="ARM-type_fold"/>
</dbReference>
<evidence type="ECO:0000256" key="7">
    <source>
        <dbReference type="ARBA" id="ARBA00022801"/>
    </source>
</evidence>
<accession>A0A5M8PPP1</accession>
<evidence type="ECO:0000256" key="10">
    <source>
        <dbReference type="ARBA" id="ARBA00023242"/>
    </source>
</evidence>
<evidence type="ECO:0000259" key="15">
    <source>
        <dbReference type="SMART" id="SM01263"/>
    </source>
</evidence>
<dbReference type="Gene3D" id="2.60.40.1730">
    <property type="entry name" value="tricorn interacting facor f3 domain"/>
    <property type="match status" value="1"/>
</dbReference>
<dbReference type="FunFam" id="2.60.40.1730:FF:000004">
    <property type="entry name" value="Leukotriene A(4) hydrolase"/>
    <property type="match status" value="1"/>
</dbReference>
<keyword evidence="4 14" id="KW-0963">Cytoplasm</keyword>
<protein>
    <recommendedName>
        <fullName evidence="14">Leukotriene A(4) hydrolase</fullName>
        <shortName evidence="14">LTA-4 hydrolase</shortName>
        <ecNumber evidence="14">3.3.2.10</ecNumber>
        <ecNumber evidence="14">3.4.11.-</ecNumber>
    </recommendedName>
</protein>
<dbReference type="GO" id="GO:0004177">
    <property type="term" value="F:aminopeptidase activity"/>
    <property type="evidence" value="ECO:0007669"/>
    <property type="project" value="TreeGrafter"/>
</dbReference>
<dbReference type="CDD" id="cd09599">
    <property type="entry name" value="M1_LTA4H"/>
    <property type="match status" value="1"/>
</dbReference>
<dbReference type="Gene3D" id="1.10.390.10">
    <property type="entry name" value="Neutral Protease Domain 2"/>
    <property type="match status" value="1"/>
</dbReference>
<dbReference type="InterPro" id="IPR042097">
    <property type="entry name" value="Aminopeptidase_N-like_N_sf"/>
</dbReference>
<feature type="domain" description="Peptidase M1 leukotriene A4 hydrolase/aminopeptidase C-terminal" evidence="15">
    <location>
        <begin position="473"/>
        <end position="619"/>
    </location>
</feature>
<dbReference type="FunFam" id="1.25.40.320:FF:000001">
    <property type="entry name" value="Leukotriene A(4) hydrolase"/>
    <property type="match status" value="1"/>
</dbReference>
<sequence>MASTIIHPPRDPNTLSNYNNFVTTHTVANFDIDFKQKRLAGFVKLDLKSITHAQTKQILLDTSFLTVSDVKVYGKSSKWALLSRFEPYGSALEIRLDEGVELDKVIEVDIHVHTTKDCTALQWLTPTQTANKKHPYMFSQCQAIHARSLFPCQDTPDVKSTFDFNIRSPLPVIASGLSTGAKDFRPGENGEAGTLLYTFRQDIPIPSYLFAIASGDIATASIGPRSTVATGPEEIQATKWELEADTERFIQAAENIVYPYAWTTYNVLVLPPSFPYGGMENPVFTFATPTIISGDRENVDVIAHELSHSWSGNLVSNASWEHFWLNEGWTVYLERRIIAAIHGEAHRDFSAIIGWKALSDSIAHFGEDHKFTRLVIDLKGKDPDDAFSTIPYEKGSTFLYHLEKLLGKEKWDKFIPHYFTKYARKSVDSYEFKSTLFSFFDSDHTATNDLKKLDWETWFYAPGFPPKPAFDTSLVDVCYTLASKWESWSSSDGSSMFEPSKSDIEGWTANQVVVFLERVQDFEQALSKEDVERMGKEYGFAKNGNVEVVSRYLGVGLRAKDPAVHGPTAELLGKVGRMKFVRPLFRQLNKVDRKLAVETFERNKDFYHPICRGLVEKDIFGKK</sequence>
<comment type="caution">
    <text evidence="16">The sequence shown here is derived from an EMBL/GenBank/DDBJ whole genome shotgun (WGS) entry which is preliminary data.</text>
</comment>
<dbReference type="GO" id="GO:0008270">
    <property type="term" value="F:zinc ion binding"/>
    <property type="evidence" value="ECO:0007669"/>
    <property type="project" value="InterPro"/>
</dbReference>
<dbReference type="GO" id="GO:0005829">
    <property type="term" value="C:cytosol"/>
    <property type="evidence" value="ECO:0007669"/>
    <property type="project" value="TreeGrafter"/>
</dbReference>
<keyword evidence="5 14" id="KW-0645">Protease</keyword>
<comment type="cofactor">
    <cofactor evidence="13 14">
        <name>Zn(2+)</name>
        <dbReference type="ChEBI" id="CHEBI:29105"/>
    </cofactor>
    <text evidence="13 14">Binds 1 zinc ion per subunit.</text>
</comment>
<proteinExistence type="inferred from homology"/>
<dbReference type="InterPro" id="IPR049980">
    <property type="entry name" value="LTA4H_cat"/>
</dbReference>
<dbReference type="EC" id="3.4.11.-" evidence="14"/>
<dbReference type="FunFam" id="1.10.390.10:FF:000009">
    <property type="entry name" value="Leukotriene A(4) hydrolase"/>
    <property type="match status" value="1"/>
</dbReference>
<evidence type="ECO:0000256" key="2">
    <source>
        <dbReference type="ARBA" id="ARBA00004496"/>
    </source>
</evidence>
<dbReference type="InterPro" id="IPR014782">
    <property type="entry name" value="Peptidase_M1_dom"/>
</dbReference>
<dbReference type="PANTHER" id="PTHR45726:SF3">
    <property type="entry name" value="LEUKOTRIENE A-4 HYDROLASE"/>
    <property type="match status" value="1"/>
</dbReference>
<evidence type="ECO:0000256" key="13">
    <source>
        <dbReference type="PIRSR" id="PIRSR612777-3"/>
    </source>
</evidence>
<dbReference type="EC" id="3.3.2.10" evidence="14"/>
<dbReference type="Pfam" id="PF09127">
    <property type="entry name" value="Leuk-A4-hydro_C"/>
    <property type="match status" value="1"/>
</dbReference>
<keyword evidence="9 14" id="KW-0482">Metalloprotease</keyword>
<dbReference type="InterPro" id="IPR001930">
    <property type="entry name" value="Peptidase_M1"/>
</dbReference>
<evidence type="ECO:0000313" key="16">
    <source>
        <dbReference type="EMBL" id="KAA6411536.1"/>
    </source>
</evidence>
<comment type="similarity">
    <text evidence="3 14">Belongs to the peptidase M1 family.</text>
</comment>
<dbReference type="AlphaFoldDB" id="A0A5M8PPP1"/>
<dbReference type="GO" id="GO:0005634">
    <property type="term" value="C:nucleus"/>
    <property type="evidence" value="ECO:0007669"/>
    <property type="project" value="UniProtKB-SubCell"/>
</dbReference>
<dbReference type="Gene3D" id="3.30.2010.30">
    <property type="match status" value="1"/>
</dbReference>
<comment type="catalytic activity">
    <reaction evidence="14">
        <text>an epoxide + H2O = an ethanediol</text>
        <dbReference type="Rhea" id="RHEA:19037"/>
        <dbReference type="ChEBI" id="CHEBI:15377"/>
        <dbReference type="ChEBI" id="CHEBI:32955"/>
        <dbReference type="ChEBI" id="CHEBI:140594"/>
        <dbReference type="EC" id="3.3.2.10"/>
    </reaction>
</comment>
<dbReference type="InterPro" id="IPR038502">
    <property type="entry name" value="M1_LTA-4_hydro/amino_C_sf"/>
</dbReference>
<evidence type="ECO:0000256" key="12">
    <source>
        <dbReference type="PIRSR" id="PIRSR612777-2"/>
    </source>
</evidence>
<keyword evidence="8 13" id="KW-0862">Zinc</keyword>
<dbReference type="Pfam" id="PF01433">
    <property type="entry name" value="Peptidase_M1"/>
    <property type="match status" value="1"/>
</dbReference>
<keyword evidence="6 13" id="KW-0479">Metal-binding</keyword>
<evidence type="ECO:0000313" key="17">
    <source>
        <dbReference type="Proteomes" id="UP000324767"/>
    </source>
</evidence>
<dbReference type="NCBIfam" id="TIGR02411">
    <property type="entry name" value="leuko_A4_hydro"/>
    <property type="match status" value="1"/>
</dbReference>
<feature type="active site" description="Proton acceptor" evidence="11">
    <location>
        <position position="305"/>
    </location>
</feature>
<dbReference type="GO" id="GO:0004301">
    <property type="term" value="F:epoxide hydrolase activity"/>
    <property type="evidence" value="ECO:0007669"/>
    <property type="project" value="UniProtKB-EC"/>
</dbReference>
<dbReference type="GO" id="GO:0006508">
    <property type="term" value="P:proteolysis"/>
    <property type="evidence" value="ECO:0007669"/>
    <property type="project" value="UniProtKB-KW"/>
</dbReference>
<evidence type="ECO:0000256" key="6">
    <source>
        <dbReference type="ARBA" id="ARBA00022723"/>
    </source>
</evidence>
<gene>
    <name evidence="16" type="ORF">FRX48_04816</name>
</gene>
<dbReference type="SUPFAM" id="SSF63737">
    <property type="entry name" value="Leukotriene A4 hydrolase N-terminal domain"/>
    <property type="match status" value="1"/>
</dbReference>
<keyword evidence="10" id="KW-0539">Nucleus</keyword>
<evidence type="ECO:0000256" key="3">
    <source>
        <dbReference type="ARBA" id="ARBA00010136"/>
    </source>
</evidence>
<dbReference type="InterPro" id="IPR034015">
    <property type="entry name" value="M1_LTA4H"/>
</dbReference>
<dbReference type="OrthoDB" id="79562at2759"/>
<dbReference type="PANTHER" id="PTHR45726">
    <property type="entry name" value="LEUKOTRIENE A-4 HYDROLASE"/>
    <property type="match status" value="1"/>
</dbReference>
<evidence type="ECO:0000256" key="1">
    <source>
        <dbReference type="ARBA" id="ARBA00004123"/>
    </source>
</evidence>
<dbReference type="FunFam" id="3.30.2010.30:FF:000001">
    <property type="entry name" value="Leukotriene A(4) hydrolase"/>
    <property type="match status" value="1"/>
</dbReference>
<organism evidence="16 17">
    <name type="scientific">Lasallia pustulata</name>
    <dbReference type="NCBI Taxonomy" id="136370"/>
    <lineage>
        <taxon>Eukaryota</taxon>
        <taxon>Fungi</taxon>
        <taxon>Dikarya</taxon>
        <taxon>Ascomycota</taxon>
        <taxon>Pezizomycotina</taxon>
        <taxon>Lecanoromycetes</taxon>
        <taxon>OSLEUM clade</taxon>
        <taxon>Umbilicariomycetidae</taxon>
        <taxon>Umbilicariales</taxon>
        <taxon>Umbilicariaceae</taxon>
        <taxon>Lasallia</taxon>
    </lineage>
</organism>
<dbReference type="Pfam" id="PF17900">
    <property type="entry name" value="Peptidase_M1_N"/>
    <property type="match status" value="1"/>
</dbReference>
<feature type="binding site" evidence="13">
    <location>
        <position position="304"/>
    </location>
    <ligand>
        <name>Zn(2+)</name>
        <dbReference type="ChEBI" id="CHEBI:29105"/>
        <note>catalytic</note>
    </ligand>
</feature>
<dbReference type="SMART" id="SM01263">
    <property type="entry name" value="Leuk-A4-hydro_C"/>
    <property type="match status" value="1"/>
</dbReference>
<dbReference type="InterPro" id="IPR012777">
    <property type="entry name" value="LTA4H"/>
</dbReference>
<feature type="binding site" evidence="12">
    <location>
        <begin position="577"/>
        <end position="579"/>
    </location>
    <ligand>
        <name>a peptide</name>
        <dbReference type="ChEBI" id="CHEBI:60466"/>
    </ligand>
</feature>
<evidence type="ECO:0000256" key="9">
    <source>
        <dbReference type="ARBA" id="ARBA00023049"/>
    </source>
</evidence>
<dbReference type="SUPFAM" id="SSF48371">
    <property type="entry name" value="ARM repeat"/>
    <property type="match status" value="1"/>
</dbReference>
<feature type="binding site" evidence="13">
    <location>
        <position position="308"/>
    </location>
    <ligand>
        <name>Zn(2+)</name>
        <dbReference type="ChEBI" id="CHEBI:29105"/>
        <note>catalytic</note>
    </ligand>
</feature>
<evidence type="ECO:0000256" key="4">
    <source>
        <dbReference type="ARBA" id="ARBA00022490"/>
    </source>
</evidence>
<dbReference type="GO" id="GO:0008237">
    <property type="term" value="F:metallopeptidase activity"/>
    <property type="evidence" value="ECO:0007669"/>
    <property type="project" value="UniProtKB-KW"/>
</dbReference>
<dbReference type="Proteomes" id="UP000324767">
    <property type="component" value="Unassembled WGS sequence"/>
</dbReference>
<dbReference type="SUPFAM" id="SSF55486">
    <property type="entry name" value="Metalloproteases ('zincins'), catalytic domain"/>
    <property type="match status" value="1"/>
</dbReference>
<feature type="binding site" evidence="13">
    <location>
        <position position="327"/>
    </location>
    <ligand>
        <name>Zn(2+)</name>
        <dbReference type="ChEBI" id="CHEBI:29105"/>
        <note>catalytic</note>
    </ligand>
</feature>
<dbReference type="Gene3D" id="1.25.40.320">
    <property type="entry name" value="Peptidase M1, leukotriene A4 hydrolase/aminopeptidase C-terminal domain"/>
    <property type="match status" value="1"/>
</dbReference>
<feature type="active site" description="Proton donor" evidence="11">
    <location>
        <position position="392"/>
    </location>
</feature>
<dbReference type="EMBL" id="VXIT01000007">
    <property type="protein sequence ID" value="KAA6411536.1"/>
    <property type="molecule type" value="Genomic_DNA"/>
</dbReference>
<dbReference type="PRINTS" id="PR00756">
    <property type="entry name" value="ALADIPTASE"/>
</dbReference>
<evidence type="ECO:0000256" key="5">
    <source>
        <dbReference type="ARBA" id="ARBA00022670"/>
    </source>
</evidence>
<feature type="binding site" evidence="12">
    <location>
        <begin position="275"/>
        <end position="280"/>
    </location>
    <ligand>
        <name>a peptide</name>
        <dbReference type="ChEBI" id="CHEBI:60466"/>
    </ligand>
</feature>
<keyword evidence="7 14" id="KW-0378">Hydrolase</keyword>
<comment type="subcellular location">
    <subcellularLocation>
        <location evidence="2 14">Cytoplasm</location>
    </subcellularLocation>
    <subcellularLocation>
        <location evidence="1">Nucleus</location>
    </subcellularLocation>
</comment>
<reference evidence="16 17" key="1">
    <citation type="submission" date="2019-09" db="EMBL/GenBank/DDBJ databases">
        <title>The hologenome of the rock-dwelling lichen Lasallia pustulata.</title>
        <authorList>
            <person name="Greshake Tzovaras B."/>
            <person name="Segers F."/>
            <person name="Bicker A."/>
            <person name="Dal Grande F."/>
            <person name="Otte J."/>
            <person name="Hankeln T."/>
            <person name="Schmitt I."/>
            <person name="Ebersberger I."/>
        </authorList>
    </citation>
    <scope>NUCLEOTIDE SEQUENCE [LARGE SCALE GENOMIC DNA]</scope>
    <source>
        <strain evidence="16">A1-1</strain>
    </source>
</reference>